<sequence>MLNRNSYKIYLLIISYVIGLLLTGLSIIPSKEILLILGVVVISIIIAFSIPLKWHFAPSKIWWLMAGLIIISSYYYYQWRLPKPSNLDISYQLNQIENSFDNTLRVRGKIISPLQVNRNQRARFTLEAKEFEGEKVEGKLYVTAPLLETINLFPSMEITLIGRLYQPPVASQPGGFDFASFLSRQGIWAGFTADEVELNQFGNVYQQSVNWLRQRVITTHVRNLNIPYGTLVSAMVIGGRGVDLSFEIQDSFRDAGLAHVLAASGFHVSLLLGFVCWLSKRFSARWRLSIGLISLFFYLTLTGFYPSVLRASFMGVGVLIALLDDNRRINVLPSLFLTGLILLLINPLWIWDLGFQLSFLATFGLIVTLPAIISRLNFLPTNIAALIAVPLSATIWVLPLQGYIFNRLPLYSVLTNVIVSPLVFMVSLGGIITGFFGLFFPLIASAISLILYPITWLLIKIVEISNNLPFSSLAVGNISLMVILITYAIYMAIYYNKKLQKRWKELTIFIIFLIIIPLSYQRINLTQVTLIRSNPQPIIIIENKFKNYLINLPPKNNLNYLLTNFLNHQGINNIDLIIAAANQQNNLSLHYLNRKTNIKNIYNHQDNNLDNQIKLNFISHNLDIITWEIKGKKWMIVNTSEIIDPDISTLGKIDTLIWSGNNLSMEKIEQINPSTAINYNFLHREKEDILQSQNIKTYSLNQQSTIQWQPDIGFKPYQQTLY</sequence>
<dbReference type="PANTHER" id="PTHR30619">
    <property type="entry name" value="DNA INTERNALIZATION/COMPETENCE PROTEIN COMEC/REC2"/>
    <property type="match status" value="1"/>
</dbReference>
<feature type="domain" description="ComEC/Rec2-related protein" evidence="7">
    <location>
        <begin position="239"/>
        <end position="495"/>
    </location>
</feature>
<dbReference type="KEGG" id="csn:Cyast_1381"/>
<dbReference type="eggNOG" id="COG0658">
    <property type="taxonomic scope" value="Bacteria"/>
</dbReference>
<dbReference type="InterPro" id="IPR025405">
    <property type="entry name" value="DUF4131"/>
</dbReference>
<proteinExistence type="predicted"/>
<keyword evidence="2" id="KW-1003">Cell membrane</keyword>
<keyword evidence="5 6" id="KW-0472">Membrane</keyword>
<evidence type="ECO:0000256" key="5">
    <source>
        <dbReference type="ARBA" id="ARBA00023136"/>
    </source>
</evidence>
<dbReference type="AlphaFoldDB" id="K9YLR9"/>
<keyword evidence="3 6" id="KW-0812">Transmembrane</keyword>
<feature type="transmembrane region" description="Helical" evidence="6">
    <location>
        <begin position="357"/>
        <end position="376"/>
    </location>
</feature>
<dbReference type="STRING" id="292563.Cyast_1381"/>
<dbReference type="Pfam" id="PF13567">
    <property type="entry name" value="DUF4131"/>
    <property type="match status" value="1"/>
</dbReference>
<feature type="transmembrane region" description="Helical" evidence="6">
    <location>
        <begin position="383"/>
        <end position="404"/>
    </location>
</feature>
<dbReference type="InterPro" id="IPR052159">
    <property type="entry name" value="Competence_DNA_uptake"/>
</dbReference>
<reference evidence="10" key="1">
    <citation type="journal article" date="2013" name="Proc. Natl. Acad. Sci. U.S.A.">
        <title>Improving the coverage of the cyanobacterial phylum using diversity-driven genome sequencing.</title>
        <authorList>
            <person name="Shih P.M."/>
            <person name="Wu D."/>
            <person name="Latifi A."/>
            <person name="Axen S.D."/>
            <person name="Fewer D.P."/>
            <person name="Talla E."/>
            <person name="Calteau A."/>
            <person name="Cai F."/>
            <person name="Tandeau de Marsac N."/>
            <person name="Rippka R."/>
            <person name="Herdman M."/>
            <person name="Sivonen K."/>
            <person name="Coursin T."/>
            <person name="Laurent T."/>
            <person name="Goodwin L."/>
            <person name="Nolan M."/>
            <person name="Davenport K.W."/>
            <person name="Han C.S."/>
            <person name="Rubin E.M."/>
            <person name="Eisen J.A."/>
            <person name="Woyke T."/>
            <person name="Gugger M."/>
            <person name="Kerfeld C.A."/>
        </authorList>
    </citation>
    <scope>NUCLEOTIDE SEQUENCE [LARGE SCALE GENOMIC DNA]</scope>
    <source>
        <strain evidence="10">ATCC 29140 / PCC 7202</strain>
    </source>
</reference>
<feature type="transmembrane region" description="Helical" evidence="6">
    <location>
        <begin position="9"/>
        <end position="28"/>
    </location>
</feature>
<evidence type="ECO:0000259" key="7">
    <source>
        <dbReference type="Pfam" id="PF03772"/>
    </source>
</evidence>
<evidence type="ECO:0000313" key="9">
    <source>
        <dbReference type="EMBL" id="AFZ47345.1"/>
    </source>
</evidence>
<feature type="transmembrane region" description="Helical" evidence="6">
    <location>
        <begin position="284"/>
        <end position="301"/>
    </location>
</feature>
<comment type="subcellular location">
    <subcellularLocation>
        <location evidence="1">Cell membrane</location>
        <topology evidence="1">Multi-pass membrane protein</topology>
    </subcellularLocation>
</comment>
<keyword evidence="4 6" id="KW-1133">Transmembrane helix</keyword>
<evidence type="ECO:0000256" key="4">
    <source>
        <dbReference type="ARBA" id="ARBA00022989"/>
    </source>
</evidence>
<gene>
    <name evidence="9" type="ordered locus">Cyast_1381</name>
</gene>
<dbReference type="BioCyc" id="CSTA292563:G1353-1393-MONOMER"/>
<dbReference type="InterPro" id="IPR004477">
    <property type="entry name" value="ComEC_N"/>
</dbReference>
<evidence type="ECO:0000313" key="10">
    <source>
        <dbReference type="Proteomes" id="UP000010483"/>
    </source>
</evidence>
<organism evidence="9 10">
    <name type="scientific">Cyanobacterium stanieri (strain ATCC 29140 / PCC 7202)</name>
    <dbReference type="NCBI Taxonomy" id="292563"/>
    <lineage>
        <taxon>Bacteria</taxon>
        <taxon>Bacillati</taxon>
        <taxon>Cyanobacteriota</taxon>
        <taxon>Cyanophyceae</taxon>
        <taxon>Oscillatoriophycideae</taxon>
        <taxon>Chroococcales</taxon>
        <taxon>Geminocystaceae</taxon>
        <taxon>Cyanobacterium</taxon>
    </lineage>
</organism>
<dbReference type="HOGENOM" id="CLU_010363_8_0_3"/>
<evidence type="ECO:0000256" key="1">
    <source>
        <dbReference type="ARBA" id="ARBA00004651"/>
    </source>
</evidence>
<feature type="transmembrane region" description="Helical" evidence="6">
    <location>
        <begin position="438"/>
        <end position="459"/>
    </location>
</feature>
<evidence type="ECO:0000259" key="8">
    <source>
        <dbReference type="Pfam" id="PF13567"/>
    </source>
</evidence>
<name>K9YLR9_CYASC</name>
<evidence type="ECO:0000256" key="2">
    <source>
        <dbReference type="ARBA" id="ARBA00022475"/>
    </source>
</evidence>
<feature type="transmembrane region" description="Helical" evidence="6">
    <location>
        <begin position="331"/>
        <end position="351"/>
    </location>
</feature>
<dbReference type="EMBL" id="CP003940">
    <property type="protein sequence ID" value="AFZ47345.1"/>
    <property type="molecule type" value="Genomic_DNA"/>
</dbReference>
<feature type="transmembrane region" description="Helical" evidence="6">
    <location>
        <begin position="256"/>
        <end position="277"/>
    </location>
</feature>
<feature type="transmembrane region" description="Helical" evidence="6">
    <location>
        <begin position="61"/>
        <end position="77"/>
    </location>
</feature>
<dbReference type="GO" id="GO:0005886">
    <property type="term" value="C:plasma membrane"/>
    <property type="evidence" value="ECO:0007669"/>
    <property type="project" value="UniProtKB-SubCell"/>
</dbReference>
<protein>
    <submittedName>
        <fullName evidence="9">ComEC/Rec2-related protein</fullName>
    </submittedName>
</protein>
<dbReference type="Pfam" id="PF03772">
    <property type="entry name" value="Competence"/>
    <property type="match status" value="1"/>
</dbReference>
<evidence type="ECO:0000256" key="6">
    <source>
        <dbReference type="SAM" id="Phobius"/>
    </source>
</evidence>
<feature type="transmembrane region" description="Helical" evidence="6">
    <location>
        <begin position="506"/>
        <end position="523"/>
    </location>
</feature>
<feature type="domain" description="DUF4131" evidence="8">
    <location>
        <begin position="28"/>
        <end position="197"/>
    </location>
</feature>
<feature type="transmembrane region" description="Helical" evidence="6">
    <location>
        <begin position="471"/>
        <end position="494"/>
    </location>
</feature>
<keyword evidence="10" id="KW-1185">Reference proteome</keyword>
<accession>K9YLR9</accession>
<feature type="transmembrane region" description="Helical" evidence="6">
    <location>
        <begin position="410"/>
        <end position="431"/>
    </location>
</feature>
<evidence type="ECO:0000256" key="3">
    <source>
        <dbReference type="ARBA" id="ARBA00022692"/>
    </source>
</evidence>
<feature type="transmembrane region" description="Helical" evidence="6">
    <location>
        <begin position="34"/>
        <end position="54"/>
    </location>
</feature>
<dbReference type="PATRIC" id="fig|292563.3.peg.1446"/>
<dbReference type="PANTHER" id="PTHR30619:SF1">
    <property type="entry name" value="RECOMBINATION PROTEIN 2"/>
    <property type="match status" value="1"/>
</dbReference>
<dbReference type="NCBIfam" id="TIGR00360">
    <property type="entry name" value="ComEC_N-term"/>
    <property type="match status" value="1"/>
</dbReference>
<dbReference type="Proteomes" id="UP000010483">
    <property type="component" value="Chromosome"/>
</dbReference>